<feature type="non-terminal residue" evidence="1">
    <location>
        <position position="1"/>
    </location>
</feature>
<name>A0A2R6PVD5_9APHY</name>
<accession>A0A2R6PVD5</accession>
<reference evidence="1 2" key="1">
    <citation type="submission" date="2018-02" db="EMBL/GenBank/DDBJ databases">
        <title>Genome sequence of the basidiomycete white-rot fungus Phlebia centrifuga.</title>
        <authorList>
            <person name="Granchi Z."/>
            <person name="Peng M."/>
            <person name="de Vries R.P."/>
            <person name="Hilden K."/>
            <person name="Makela M.R."/>
            <person name="Grigoriev I."/>
            <person name="Riley R."/>
        </authorList>
    </citation>
    <scope>NUCLEOTIDE SEQUENCE [LARGE SCALE GENOMIC DNA]</scope>
    <source>
        <strain evidence="1 2">FBCC195</strain>
    </source>
</reference>
<comment type="caution">
    <text evidence="1">The sequence shown here is derived from an EMBL/GenBank/DDBJ whole genome shotgun (WGS) entry which is preliminary data.</text>
</comment>
<sequence>EHNIRDIKLNSADKVEDYMAKGADLDLLRRSISNWAKKRMIKSSNEEDWASDSDSETVAMIIE</sequence>
<keyword evidence="2" id="KW-1185">Reference proteome</keyword>
<proteinExistence type="predicted"/>
<evidence type="ECO:0000313" key="1">
    <source>
        <dbReference type="EMBL" id="PSR97386.1"/>
    </source>
</evidence>
<gene>
    <name evidence="1" type="ORF">PHLCEN_2v4331</name>
</gene>
<dbReference type="AlphaFoldDB" id="A0A2R6PVD5"/>
<protein>
    <submittedName>
        <fullName evidence="1">Uncharacterized protein</fullName>
    </submittedName>
</protein>
<evidence type="ECO:0000313" key="2">
    <source>
        <dbReference type="Proteomes" id="UP000186601"/>
    </source>
</evidence>
<dbReference type="EMBL" id="MLYV02000438">
    <property type="protein sequence ID" value="PSR97386.1"/>
    <property type="molecule type" value="Genomic_DNA"/>
</dbReference>
<organism evidence="1 2">
    <name type="scientific">Hermanssonia centrifuga</name>
    <dbReference type="NCBI Taxonomy" id="98765"/>
    <lineage>
        <taxon>Eukaryota</taxon>
        <taxon>Fungi</taxon>
        <taxon>Dikarya</taxon>
        <taxon>Basidiomycota</taxon>
        <taxon>Agaricomycotina</taxon>
        <taxon>Agaricomycetes</taxon>
        <taxon>Polyporales</taxon>
        <taxon>Meruliaceae</taxon>
        <taxon>Hermanssonia</taxon>
    </lineage>
</organism>
<dbReference type="Proteomes" id="UP000186601">
    <property type="component" value="Unassembled WGS sequence"/>
</dbReference>